<comment type="caution">
    <text evidence="1">The sequence shown here is derived from an EMBL/GenBank/DDBJ whole genome shotgun (WGS) entry which is preliminary data.</text>
</comment>
<gene>
    <name evidence="1" type="ORF">GCK32_017928</name>
</gene>
<evidence type="ECO:0000313" key="1">
    <source>
        <dbReference type="EMBL" id="KAK5975984.1"/>
    </source>
</evidence>
<evidence type="ECO:0000313" key="2">
    <source>
        <dbReference type="Proteomes" id="UP001331761"/>
    </source>
</evidence>
<protein>
    <submittedName>
        <fullName evidence="1">Uncharacterized protein</fullName>
    </submittedName>
</protein>
<reference evidence="1 2" key="1">
    <citation type="submission" date="2019-10" db="EMBL/GenBank/DDBJ databases">
        <title>Assembly and Annotation for the nematode Trichostrongylus colubriformis.</title>
        <authorList>
            <person name="Martin J."/>
        </authorList>
    </citation>
    <scope>NUCLEOTIDE SEQUENCE [LARGE SCALE GENOMIC DNA]</scope>
    <source>
        <strain evidence="1">G859</strain>
        <tissue evidence="1">Whole worm</tissue>
    </source>
</reference>
<dbReference type="AlphaFoldDB" id="A0AAN8FGM3"/>
<organism evidence="1 2">
    <name type="scientific">Trichostrongylus colubriformis</name>
    <name type="common">Black scour worm</name>
    <dbReference type="NCBI Taxonomy" id="6319"/>
    <lineage>
        <taxon>Eukaryota</taxon>
        <taxon>Metazoa</taxon>
        <taxon>Ecdysozoa</taxon>
        <taxon>Nematoda</taxon>
        <taxon>Chromadorea</taxon>
        <taxon>Rhabditida</taxon>
        <taxon>Rhabditina</taxon>
        <taxon>Rhabditomorpha</taxon>
        <taxon>Strongyloidea</taxon>
        <taxon>Trichostrongylidae</taxon>
        <taxon>Trichostrongylus</taxon>
    </lineage>
</organism>
<feature type="non-terminal residue" evidence="1">
    <location>
        <position position="1"/>
    </location>
</feature>
<sequence length="94" mass="11077">HYDCATGSMWLSVCCHDIWMCTIRRLCRDYLDGNAHIWKFCLGRIPYRLVQHSDIYDAFFSWTNHVDGSRSCSHPQKWRFSRQVSACGIDVVFV</sequence>
<keyword evidence="2" id="KW-1185">Reference proteome</keyword>
<accession>A0AAN8FGM3</accession>
<dbReference type="Proteomes" id="UP001331761">
    <property type="component" value="Unassembled WGS sequence"/>
</dbReference>
<name>A0AAN8FGM3_TRICO</name>
<proteinExistence type="predicted"/>
<dbReference type="EMBL" id="WIXE01012367">
    <property type="protein sequence ID" value="KAK5975984.1"/>
    <property type="molecule type" value="Genomic_DNA"/>
</dbReference>